<gene>
    <name evidence="2" type="ORF">B296_00041542</name>
</gene>
<dbReference type="EMBL" id="AMZH03009113">
    <property type="protein sequence ID" value="RRT57543.1"/>
    <property type="molecule type" value="Genomic_DNA"/>
</dbReference>
<dbReference type="Proteomes" id="UP000287651">
    <property type="component" value="Unassembled WGS sequence"/>
</dbReference>
<reference evidence="2 3" key="1">
    <citation type="journal article" date="2014" name="Agronomy (Basel)">
        <title>A Draft Genome Sequence for Ensete ventricosum, the Drought-Tolerant Tree Against Hunger.</title>
        <authorList>
            <person name="Harrison J."/>
            <person name="Moore K.A."/>
            <person name="Paszkiewicz K."/>
            <person name="Jones T."/>
            <person name="Grant M."/>
            <person name="Ambacheew D."/>
            <person name="Muzemil S."/>
            <person name="Studholme D.J."/>
        </authorList>
    </citation>
    <scope>NUCLEOTIDE SEQUENCE [LARGE SCALE GENOMIC DNA]</scope>
</reference>
<evidence type="ECO:0000313" key="3">
    <source>
        <dbReference type="Proteomes" id="UP000287651"/>
    </source>
</evidence>
<feature type="region of interest" description="Disordered" evidence="1">
    <location>
        <begin position="46"/>
        <end position="86"/>
    </location>
</feature>
<proteinExistence type="predicted"/>
<evidence type="ECO:0000313" key="2">
    <source>
        <dbReference type="EMBL" id="RRT57543.1"/>
    </source>
</evidence>
<name>A0A426Z0P3_ENSVE</name>
<dbReference type="AlphaFoldDB" id="A0A426Z0P3"/>
<protein>
    <submittedName>
        <fullName evidence="2">Uncharacterized protein</fullName>
    </submittedName>
</protein>
<evidence type="ECO:0000256" key="1">
    <source>
        <dbReference type="SAM" id="MobiDB-lite"/>
    </source>
</evidence>
<accession>A0A426Z0P3</accession>
<sequence>MAGLAPVRPPLPSYGCPCGWAPCSQVTPPRAPPLWELPLDVGDLPMGVAPASGPPAGGMAAGEHCRGCAQPPGPQASTPVGALGRRQSSLQLAAPYDLAASGRPC</sequence>
<organism evidence="2 3">
    <name type="scientific">Ensete ventricosum</name>
    <name type="common">Abyssinian banana</name>
    <name type="synonym">Musa ensete</name>
    <dbReference type="NCBI Taxonomy" id="4639"/>
    <lineage>
        <taxon>Eukaryota</taxon>
        <taxon>Viridiplantae</taxon>
        <taxon>Streptophyta</taxon>
        <taxon>Embryophyta</taxon>
        <taxon>Tracheophyta</taxon>
        <taxon>Spermatophyta</taxon>
        <taxon>Magnoliopsida</taxon>
        <taxon>Liliopsida</taxon>
        <taxon>Zingiberales</taxon>
        <taxon>Musaceae</taxon>
        <taxon>Ensete</taxon>
    </lineage>
</organism>
<comment type="caution">
    <text evidence="2">The sequence shown here is derived from an EMBL/GenBank/DDBJ whole genome shotgun (WGS) entry which is preliminary data.</text>
</comment>